<dbReference type="SUPFAM" id="SSF48452">
    <property type="entry name" value="TPR-like"/>
    <property type="match status" value="1"/>
</dbReference>
<dbReference type="GO" id="GO:0043531">
    <property type="term" value="F:ADP binding"/>
    <property type="evidence" value="ECO:0007669"/>
    <property type="project" value="InterPro"/>
</dbReference>
<feature type="domain" description="NB-ARC" evidence="3">
    <location>
        <begin position="358"/>
        <end position="515"/>
    </location>
</feature>
<reference evidence="6" key="1">
    <citation type="journal article" date="2017" name="Genome Biol.">
        <title>Comparative genomics reveals high biological diversity and specific adaptations in the industrially and medically important fungal genus Aspergillus.</title>
        <authorList>
            <person name="de Vries R.P."/>
            <person name="Riley R."/>
            <person name="Wiebenga A."/>
            <person name="Aguilar-Osorio G."/>
            <person name="Amillis S."/>
            <person name="Uchima C.A."/>
            <person name="Anderluh G."/>
            <person name="Asadollahi M."/>
            <person name="Askin M."/>
            <person name="Barry K."/>
            <person name="Battaglia E."/>
            <person name="Bayram O."/>
            <person name="Benocci T."/>
            <person name="Braus-Stromeyer S.A."/>
            <person name="Caldana C."/>
            <person name="Canovas D."/>
            <person name="Cerqueira G.C."/>
            <person name="Chen F."/>
            <person name="Chen W."/>
            <person name="Choi C."/>
            <person name="Clum A."/>
            <person name="Dos Santos R.A."/>
            <person name="Damasio A.R."/>
            <person name="Diallinas G."/>
            <person name="Emri T."/>
            <person name="Fekete E."/>
            <person name="Flipphi M."/>
            <person name="Freyberg S."/>
            <person name="Gallo A."/>
            <person name="Gournas C."/>
            <person name="Habgood R."/>
            <person name="Hainaut M."/>
            <person name="Harispe M.L."/>
            <person name="Henrissat B."/>
            <person name="Hilden K.S."/>
            <person name="Hope R."/>
            <person name="Hossain A."/>
            <person name="Karabika E."/>
            <person name="Karaffa L."/>
            <person name="Karanyi Z."/>
            <person name="Krasevec N."/>
            <person name="Kuo A."/>
            <person name="Kusch H."/>
            <person name="LaButti K."/>
            <person name="Lagendijk E.L."/>
            <person name="Lapidus A."/>
            <person name="Levasseur A."/>
            <person name="Lindquist E."/>
            <person name="Lipzen A."/>
            <person name="Logrieco A.F."/>
            <person name="MacCabe A."/>
            <person name="Maekelae M.R."/>
            <person name="Malavazi I."/>
            <person name="Melin P."/>
            <person name="Meyer V."/>
            <person name="Mielnichuk N."/>
            <person name="Miskei M."/>
            <person name="Molnar A.P."/>
            <person name="Mule G."/>
            <person name="Ngan C.Y."/>
            <person name="Orejas M."/>
            <person name="Orosz E."/>
            <person name="Ouedraogo J.P."/>
            <person name="Overkamp K.M."/>
            <person name="Park H.-S."/>
            <person name="Perrone G."/>
            <person name="Piumi F."/>
            <person name="Punt P.J."/>
            <person name="Ram A.F."/>
            <person name="Ramon A."/>
            <person name="Rauscher S."/>
            <person name="Record E."/>
            <person name="Riano-Pachon D.M."/>
            <person name="Robert V."/>
            <person name="Roehrig J."/>
            <person name="Ruller R."/>
            <person name="Salamov A."/>
            <person name="Salih N.S."/>
            <person name="Samson R.A."/>
            <person name="Sandor E."/>
            <person name="Sanguinetti M."/>
            <person name="Schuetze T."/>
            <person name="Sepcic K."/>
            <person name="Shelest E."/>
            <person name="Sherlock G."/>
            <person name="Sophianopoulou V."/>
            <person name="Squina F.M."/>
            <person name="Sun H."/>
            <person name="Susca A."/>
            <person name="Todd R.B."/>
            <person name="Tsang A."/>
            <person name="Unkles S.E."/>
            <person name="van de Wiele N."/>
            <person name="van Rossen-Uffink D."/>
            <person name="Oliveira J.V."/>
            <person name="Vesth T.C."/>
            <person name="Visser J."/>
            <person name="Yu J.-H."/>
            <person name="Zhou M."/>
            <person name="Andersen M.R."/>
            <person name="Archer D.B."/>
            <person name="Baker S.E."/>
            <person name="Benoit I."/>
            <person name="Brakhage A.A."/>
            <person name="Braus G.H."/>
            <person name="Fischer R."/>
            <person name="Frisvad J.C."/>
            <person name="Goldman G.H."/>
            <person name="Houbraken J."/>
            <person name="Oakley B."/>
            <person name="Pocsi I."/>
            <person name="Scazzocchio C."/>
            <person name="Seiboth B."/>
            <person name="vanKuyk P.A."/>
            <person name="Wortman J."/>
            <person name="Dyer P.S."/>
            <person name="Grigoriev I.V."/>
        </authorList>
    </citation>
    <scope>NUCLEOTIDE SEQUENCE [LARGE SCALE GENOMIC DNA]</scope>
    <source>
        <strain evidence="6">CBS 516.65</strain>
    </source>
</reference>
<evidence type="ECO:0000259" key="3">
    <source>
        <dbReference type="Pfam" id="PF00931"/>
    </source>
</evidence>
<dbReference type="AlphaFoldDB" id="A0A1L9VLC0"/>
<dbReference type="Gene3D" id="3.40.50.300">
    <property type="entry name" value="P-loop containing nucleotide triphosphate hydrolases"/>
    <property type="match status" value="1"/>
</dbReference>
<dbReference type="Proteomes" id="UP000184300">
    <property type="component" value="Unassembled WGS sequence"/>
</dbReference>
<evidence type="ECO:0000256" key="1">
    <source>
        <dbReference type="ARBA" id="ARBA00007920"/>
    </source>
</evidence>
<dbReference type="InterPro" id="IPR002182">
    <property type="entry name" value="NB-ARC"/>
</dbReference>
<feature type="signal peptide" evidence="2">
    <location>
        <begin position="1"/>
        <end position="20"/>
    </location>
</feature>
<dbReference type="RefSeq" id="XP_022401426.1">
    <property type="nucleotide sequence ID" value="XM_022542722.1"/>
</dbReference>
<dbReference type="VEuPathDB" id="FungiDB:ASPGLDRAFT_170633"/>
<keyword evidence="6" id="KW-1185">Reference proteome</keyword>
<organism evidence="5 6">
    <name type="scientific">Aspergillus glaucus CBS 516.65</name>
    <dbReference type="NCBI Taxonomy" id="1160497"/>
    <lineage>
        <taxon>Eukaryota</taxon>
        <taxon>Fungi</taxon>
        <taxon>Dikarya</taxon>
        <taxon>Ascomycota</taxon>
        <taxon>Pezizomycotina</taxon>
        <taxon>Eurotiomycetes</taxon>
        <taxon>Eurotiomycetidae</taxon>
        <taxon>Eurotiales</taxon>
        <taxon>Aspergillaceae</taxon>
        <taxon>Aspergillus</taxon>
        <taxon>Aspergillus subgen. Aspergillus</taxon>
    </lineage>
</organism>
<dbReference type="Pfam" id="PF13424">
    <property type="entry name" value="TPR_12"/>
    <property type="match status" value="1"/>
</dbReference>
<dbReference type="SUPFAM" id="SSF53474">
    <property type="entry name" value="alpha/beta-Hydrolases"/>
    <property type="match status" value="1"/>
</dbReference>
<dbReference type="PRINTS" id="PR00364">
    <property type="entry name" value="DISEASERSIST"/>
</dbReference>
<dbReference type="PANTHER" id="PTHR48182">
    <property type="entry name" value="PROTEIN SERAC1"/>
    <property type="match status" value="1"/>
</dbReference>
<dbReference type="InterPro" id="IPR052374">
    <property type="entry name" value="SERAC1"/>
</dbReference>
<evidence type="ECO:0000313" key="6">
    <source>
        <dbReference type="Proteomes" id="UP000184300"/>
    </source>
</evidence>
<dbReference type="Gene3D" id="3.40.50.1820">
    <property type="entry name" value="alpha/beta hydrolase"/>
    <property type="match status" value="1"/>
</dbReference>
<dbReference type="OrthoDB" id="5086500at2759"/>
<feature type="domain" description="DUF676" evidence="4">
    <location>
        <begin position="59"/>
        <end position="246"/>
    </location>
</feature>
<feature type="chain" id="PRO_5012454094" evidence="2">
    <location>
        <begin position="21"/>
        <end position="851"/>
    </location>
</feature>
<dbReference type="EMBL" id="KV878896">
    <property type="protein sequence ID" value="OJJ84728.1"/>
    <property type="molecule type" value="Genomic_DNA"/>
</dbReference>
<dbReference type="InterPro" id="IPR007751">
    <property type="entry name" value="DUF676_lipase-like"/>
</dbReference>
<name>A0A1L9VLC0_ASPGL</name>
<dbReference type="Gene3D" id="1.25.40.10">
    <property type="entry name" value="Tetratricopeptide repeat domain"/>
    <property type="match status" value="1"/>
</dbReference>
<dbReference type="InterPro" id="IPR027417">
    <property type="entry name" value="P-loop_NTPase"/>
</dbReference>
<proteinExistence type="inferred from homology"/>
<comment type="similarity">
    <text evidence="1">Belongs to the putative lipase ROG1 family.</text>
</comment>
<dbReference type="Pfam" id="PF00931">
    <property type="entry name" value="NB-ARC"/>
    <property type="match status" value="1"/>
</dbReference>
<dbReference type="SUPFAM" id="SSF52540">
    <property type="entry name" value="P-loop containing nucleoside triphosphate hydrolases"/>
    <property type="match status" value="1"/>
</dbReference>
<evidence type="ECO:0000256" key="2">
    <source>
        <dbReference type="SAM" id="SignalP"/>
    </source>
</evidence>
<dbReference type="PANTHER" id="PTHR48182:SF3">
    <property type="entry name" value="DUF676 DOMAIN-CONTAINING PROTEIN"/>
    <property type="match status" value="1"/>
</dbReference>
<accession>A0A1L9VLC0</accession>
<gene>
    <name evidence="5" type="ORF">ASPGLDRAFT_170633</name>
</gene>
<sequence length="851" mass="98274">MVALYLLFFIISAAFLYNQAAKNIPSRRNAAQAPRSKFGIVKVKKDNLGLRSRAGGVDVIFVHGLGSNPDTTWRAEKAQEESHSRLNKEYVCWITDFLPEDIPSPQREDVRLFFYNYDSFWQRDAVQTRLYRLGAEMLERIRHIREKEEEHDRDLIFVGHSYGGLVIKEALIQANANKESTDIIEHVKAVLFLGTPHRGSNFSSWGKVIASLLQPLSSNPSILGELTYDSLSLHDLHDRFMKVATKIQYIANFFEQRKTRILKVWWFHWEEFCVREQSATFSIPNQLTQVKNIGLTVDHYGLNKFQSREGNFEMIFEELWGAIKPVLAQRQRSLYSVPIQPVRSFTERAALSKEIEEKLQQDSLDRPRPHAAAICGPGGTGKTQLALKYIEDNKNKFNPILWVDAEDEETARTSFEQCATVLQIPVDRTLGQGSHPRDSPTVQAVRRWLQHCKESNEEWLVVFDNVDNMTWGVFDILPRGQRGNIIITSQDEQSWKLLDGCEKVSVEIMNPLEARGLLFWHLNLGHQPVDQDTKDLCDQVAERLENLPLAVDLAGAYIANALDSQPNPQSALTQYLDYYAKHQNRLLRNSRYNGLSSYGKTVWTVWDTTLQKIEERYSGRHSKLLLIFLGHFSSGFVQEELFRLASLGFASVQHDIFAGHEDFPDWLKEFLTIDGDRWDDFYYGEALEPLINYGLLRSVKEEWSGVRMHSLVRWRAMQYKYDYQEPWNRWHMEFMLGACHELLKDTAKPQFRRHIVIHIPQTSPSSIKSINEEGRAKMWDILGKTYNGEGRYEEAEVMHQRALGGREKALGPEHPSTLVSAINLGRVLERQGRYEAAEAVRWHHLTDQQQV</sequence>
<keyword evidence="2" id="KW-0732">Signal</keyword>
<dbReference type="InterPro" id="IPR029058">
    <property type="entry name" value="AB_hydrolase_fold"/>
</dbReference>
<dbReference type="GeneID" id="34458983"/>
<protein>
    <submittedName>
        <fullName evidence="5">Uncharacterized protein</fullName>
    </submittedName>
</protein>
<dbReference type="InterPro" id="IPR011990">
    <property type="entry name" value="TPR-like_helical_dom_sf"/>
</dbReference>
<evidence type="ECO:0000259" key="4">
    <source>
        <dbReference type="Pfam" id="PF05057"/>
    </source>
</evidence>
<dbReference type="Pfam" id="PF05057">
    <property type="entry name" value="DUF676"/>
    <property type="match status" value="1"/>
</dbReference>
<evidence type="ECO:0000313" key="5">
    <source>
        <dbReference type="EMBL" id="OJJ84728.1"/>
    </source>
</evidence>